<protein>
    <recommendedName>
        <fullName evidence="3 8">3-deoxy-D-manno-octulosonic acid transferase</fullName>
        <shortName evidence="8">Kdo transferase</shortName>
        <ecNumber evidence="2 8">2.4.99.12</ecNumber>
    </recommendedName>
    <alternativeName>
        <fullName evidence="5 8">Lipid IV(A) 3-deoxy-D-manno-octulosonic acid transferase</fullName>
    </alternativeName>
</protein>
<dbReference type="UniPathway" id="UPA00958"/>
<evidence type="ECO:0000256" key="1">
    <source>
        <dbReference type="ARBA" id="ARBA00004713"/>
    </source>
</evidence>
<dbReference type="SUPFAM" id="SSF53756">
    <property type="entry name" value="UDP-Glycosyltransferase/glycogen phosphorylase"/>
    <property type="match status" value="1"/>
</dbReference>
<feature type="active site" description="Proton acceptor" evidence="7">
    <location>
        <position position="60"/>
    </location>
</feature>
<dbReference type="Gene3D" id="3.40.50.2000">
    <property type="entry name" value="Glycogen Phosphorylase B"/>
    <property type="match status" value="1"/>
</dbReference>
<organism evidence="10 11">
    <name type="scientific">Pedobacter nutrimenti</name>
    <dbReference type="NCBI Taxonomy" id="1241337"/>
    <lineage>
        <taxon>Bacteria</taxon>
        <taxon>Pseudomonadati</taxon>
        <taxon>Bacteroidota</taxon>
        <taxon>Sphingobacteriia</taxon>
        <taxon>Sphingobacteriales</taxon>
        <taxon>Sphingobacteriaceae</taxon>
        <taxon>Pedobacter</taxon>
    </lineage>
</organism>
<comment type="pathway">
    <text evidence="1 8">Bacterial outer membrane biogenesis; LPS core biosynthesis.</text>
</comment>
<keyword evidence="8" id="KW-0448">Lipopolysaccharide biosynthesis</keyword>
<reference evidence="10 11" key="1">
    <citation type="submission" date="2018-06" db="EMBL/GenBank/DDBJ databases">
        <title>Genomic Encyclopedia of Archaeal and Bacterial Type Strains, Phase II (KMG-II): from individual species to whole genera.</title>
        <authorList>
            <person name="Goeker M."/>
        </authorList>
    </citation>
    <scope>NUCLEOTIDE SEQUENCE [LARGE SCALE GENOMIC DNA]</scope>
    <source>
        <strain evidence="10 11">DSM 27372</strain>
    </source>
</reference>
<evidence type="ECO:0000256" key="3">
    <source>
        <dbReference type="ARBA" id="ARBA00019077"/>
    </source>
</evidence>
<evidence type="ECO:0000256" key="6">
    <source>
        <dbReference type="ARBA" id="ARBA00049183"/>
    </source>
</evidence>
<name>A0A318UA53_9SPHI</name>
<dbReference type="AlphaFoldDB" id="A0A318UA53"/>
<keyword evidence="8" id="KW-1003">Cell membrane</keyword>
<comment type="subcellular location">
    <subcellularLocation>
        <location evidence="8">Cell membrane</location>
    </subcellularLocation>
</comment>
<dbReference type="Pfam" id="PF04413">
    <property type="entry name" value="Glycos_transf_N"/>
    <property type="match status" value="1"/>
</dbReference>
<proteinExistence type="inferred from homology"/>
<gene>
    <name evidence="10" type="ORF">B0O44_1091</name>
</gene>
<sequence>MLWLYNFGIFFYSLIIKVLANFNPKAKLFIQGRQKLFQRISQEVSPEHKHIWFHFASLGEFEQGRPVLEKVKEKYKEKKIIITFFSPSGYEVRKNYPGVDGIFYLPLDTASNAELFISLINPEIAIFTKYEFWYHYFHLLQKKDIPLFLISGIFRPDQIFFKWYGGFQRKILKCITHLFVQNETSLHLLEKIHLKNISLSGDTRFDRVFENASSVKGVPLVEAFVGKNPVFIAGSTWPQDEFLLQSLIAQYPDWKVIIAPHEIGKSHLSQLEQLFPSAIKYSQLQNASVTSNILIIDNIGLLSGLYQYGKIAYIGGGFGAGIHNTLEAAAFGLPVIFGPEYHKFQEAKDLISLKAAISIRNEYDLVKAFENFNSSNQYGKTAKAYVEQKKGATMGIMLEMEKYLS</sequence>
<dbReference type="GO" id="GO:0009245">
    <property type="term" value="P:lipid A biosynthetic process"/>
    <property type="evidence" value="ECO:0007669"/>
    <property type="project" value="TreeGrafter"/>
</dbReference>
<dbReference type="EC" id="2.4.99.12" evidence="2 8"/>
<keyword evidence="11" id="KW-1185">Reference proteome</keyword>
<evidence type="ECO:0000256" key="4">
    <source>
        <dbReference type="ARBA" id="ARBA00022679"/>
    </source>
</evidence>
<dbReference type="GO" id="GO:0009244">
    <property type="term" value="P:lipopolysaccharide core region biosynthetic process"/>
    <property type="evidence" value="ECO:0007669"/>
    <property type="project" value="UniProtKB-UniRule"/>
</dbReference>
<comment type="similarity">
    <text evidence="8">Belongs to the glycosyltransferase group 1 family.</text>
</comment>
<dbReference type="PANTHER" id="PTHR42755:SF1">
    <property type="entry name" value="3-DEOXY-D-MANNO-OCTULOSONIC ACID TRANSFERASE, MITOCHONDRIAL-RELATED"/>
    <property type="match status" value="1"/>
</dbReference>
<evidence type="ECO:0000313" key="11">
    <source>
        <dbReference type="Proteomes" id="UP000248198"/>
    </source>
</evidence>
<comment type="catalytic activity">
    <reaction evidence="6 8">
        <text>lipid IVA (E. coli) + CMP-3-deoxy-beta-D-manno-octulosonate = alpha-Kdo-(2-&gt;6)-lipid IVA (E. coli) + CMP + H(+)</text>
        <dbReference type="Rhea" id="RHEA:28066"/>
        <dbReference type="ChEBI" id="CHEBI:15378"/>
        <dbReference type="ChEBI" id="CHEBI:58603"/>
        <dbReference type="ChEBI" id="CHEBI:60364"/>
        <dbReference type="ChEBI" id="CHEBI:60377"/>
        <dbReference type="ChEBI" id="CHEBI:85987"/>
        <dbReference type="EC" id="2.4.99.12"/>
    </reaction>
</comment>
<keyword evidence="4 8" id="KW-0808">Transferase</keyword>
<keyword evidence="8" id="KW-0472">Membrane</keyword>
<evidence type="ECO:0000313" key="10">
    <source>
        <dbReference type="EMBL" id="PYF69912.1"/>
    </source>
</evidence>
<evidence type="ECO:0000256" key="8">
    <source>
        <dbReference type="RuleBase" id="RU365103"/>
    </source>
</evidence>
<dbReference type="GO" id="GO:0043842">
    <property type="term" value="F:Kdo transferase activity"/>
    <property type="evidence" value="ECO:0007669"/>
    <property type="project" value="UniProtKB-EC"/>
</dbReference>
<dbReference type="InterPro" id="IPR038107">
    <property type="entry name" value="Glycos_transf_N_sf"/>
</dbReference>
<evidence type="ECO:0000256" key="5">
    <source>
        <dbReference type="ARBA" id="ARBA00031445"/>
    </source>
</evidence>
<evidence type="ECO:0000256" key="7">
    <source>
        <dbReference type="PIRSR" id="PIRSR639901-1"/>
    </source>
</evidence>
<comment type="function">
    <text evidence="8">Involved in lipopolysaccharide (LPS) biosynthesis. Catalyzes the transfer of 3-deoxy-D-manno-octulosonate (Kdo) residue(s) from CMP-Kdo to lipid IV(A), the tetraacyldisaccharide-1,4'-bisphosphate precursor of lipid A.</text>
</comment>
<dbReference type="Proteomes" id="UP000248198">
    <property type="component" value="Unassembled WGS sequence"/>
</dbReference>
<evidence type="ECO:0000256" key="2">
    <source>
        <dbReference type="ARBA" id="ARBA00012621"/>
    </source>
</evidence>
<dbReference type="Gene3D" id="3.40.50.11720">
    <property type="entry name" value="3-Deoxy-D-manno-octulosonic-acid transferase, N-terminal domain"/>
    <property type="match status" value="1"/>
</dbReference>
<accession>A0A318UA53</accession>
<dbReference type="EMBL" id="QKLU01000009">
    <property type="protein sequence ID" value="PYF69912.1"/>
    <property type="molecule type" value="Genomic_DNA"/>
</dbReference>
<comment type="caution">
    <text evidence="10">The sequence shown here is derived from an EMBL/GenBank/DDBJ whole genome shotgun (WGS) entry which is preliminary data.</text>
</comment>
<evidence type="ECO:0000259" key="9">
    <source>
        <dbReference type="Pfam" id="PF04413"/>
    </source>
</evidence>
<dbReference type="InterPro" id="IPR007507">
    <property type="entry name" value="Glycos_transf_N"/>
</dbReference>
<dbReference type="InterPro" id="IPR039901">
    <property type="entry name" value="Kdotransferase"/>
</dbReference>
<dbReference type="GO" id="GO:0005886">
    <property type="term" value="C:plasma membrane"/>
    <property type="evidence" value="ECO:0007669"/>
    <property type="project" value="UniProtKB-SubCell"/>
</dbReference>
<dbReference type="RefSeq" id="WP_110834100.1">
    <property type="nucleotide sequence ID" value="NZ_QKLU01000009.1"/>
</dbReference>
<feature type="domain" description="3-deoxy-D-manno-octulosonic-acid transferase N-terminal" evidence="9">
    <location>
        <begin position="38"/>
        <end position="206"/>
    </location>
</feature>
<dbReference type="OrthoDB" id="9789797at2"/>
<dbReference type="PANTHER" id="PTHR42755">
    <property type="entry name" value="3-DEOXY-MANNO-OCTULOSONATE CYTIDYLYLTRANSFERASE"/>
    <property type="match status" value="1"/>
</dbReference>